<evidence type="ECO:0000259" key="8">
    <source>
        <dbReference type="Pfam" id="PF11412"/>
    </source>
</evidence>
<evidence type="ECO:0000313" key="9">
    <source>
        <dbReference type="EMBL" id="KEI72252.1"/>
    </source>
</evidence>
<keyword evidence="3" id="KW-0201">Cytochrome c-type biogenesis</keyword>
<dbReference type="Gene3D" id="3.40.30.10">
    <property type="entry name" value="Glutaredoxin"/>
    <property type="match status" value="1"/>
</dbReference>
<evidence type="ECO:0000256" key="1">
    <source>
        <dbReference type="ARBA" id="ARBA00004141"/>
    </source>
</evidence>
<keyword evidence="5 6" id="KW-0472">Membrane</keyword>
<feature type="transmembrane region" description="Helical" evidence="6">
    <location>
        <begin position="389"/>
        <end position="409"/>
    </location>
</feature>
<feature type="transmembrane region" description="Helical" evidence="6">
    <location>
        <begin position="351"/>
        <end position="369"/>
    </location>
</feature>
<dbReference type="Pfam" id="PF13899">
    <property type="entry name" value="Thioredoxin_7"/>
    <property type="match status" value="1"/>
</dbReference>
<dbReference type="CDD" id="cd02953">
    <property type="entry name" value="DsbDgamma"/>
    <property type="match status" value="1"/>
</dbReference>
<organism evidence="9 10">
    <name type="scientific">Endozoicomonas elysicola</name>
    <dbReference type="NCBI Taxonomy" id="305900"/>
    <lineage>
        <taxon>Bacteria</taxon>
        <taxon>Pseudomonadati</taxon>
        <taxon>Pseudomonadota</taxon>
        <taxon>Gammaproteobacteria</taxon>
        <taxon>Oceanospirillales</taxon>
        <taxon>Endozoicomonadaceae</taxon>
        <taxon>Endozoicomonas</taxon>
    </lineage>
</organism>
<dbReference type="eggNOG" id="COG4233">
    <property type="taxonomic scope" value="Bacteria"/>
</dbReference>
<feature type="transmembrane region" description="Helical" evidence="6">
    <location>
        <begin position="557"/>
        <end position="575"/>
    </location>
</feature>
<keyword evidence="10" id="KW-1185">Reference proteome</keyword>
<dbReference type="GO" id="GO:0015035">
    <property type="term" value="F:protein-disulfide reductase activity"/>
    <property type="evidence" value="ECO:0007669"/>
    <property type="project" value="TreeGrafter"/>
</dbReference>
<evidence type="ECO:0000256" key="2">
    <source>
        <dbReference type="ARBA" id="ARBA00022692"/>
    </source>
</evidence>
<evidence type="ECO:0000259" key="7">
    <source>
        <dbReference type="Pfam" id="PF02683"/>
    </source>
</evidence>
<dbReference type="Pfam" id="PF02683">
    <property type="entry name" value="DsbD_TM"/>
    <property type="match status" value="1"/>
</dbReference>
<feature type="domain" description="Cytochrome C biogenesis protein transmembrane" evidence="7">
    <location>
        <begin position="307"/>
        <end position="522"/>
    </location>
</feature>
<feature type="transmembrane region" description="Helical" evidence="6">
    <location>
        <begin position="305"/>
        <end position="330"/>
    </location>
</feature>
<feature type="domain" description="Thiol:disulfide interchange protein DsbD N-terminal" evidence="8">
    <location>
        <begin position="63"/>
        <end position="170"/>
    </location>
</feature>
<gene>
    <name evidence="9" type="ORF">GV64_17285</name>
</gene>
<dbReference type="GO" id="GO:0017004">
    <property type="term" value="P:cytochrome complex assembly"/>
    <property type="evidence" value="ECO:0007669"/>
    <property type="project" value="UniProtKB-KW"/>
</dbReference>
<dbReference type="EMBL" id="JOJP01000001">
    <property type="protein sequence ID" value="KEI72252.1"/>
    <property type="molecule type" value="Genomic_DNA"/>
</dbReference>
<evidence type="ECO:0000256" key="5">
    <source>
        <dbReference type="ARBA" id="ARBA00023136"/>
    </source>
</evidence>
<dbReference type="PANTHER" id="PTHR32234:SF3">
    <property type="entry name" value="SUPPRESSION OF COPPER SENSITIVITY PROTEIN"/>
    <property type="match status" value="1"/>
</dbReference>
<feature type="transmembrane region" description="Helical" evidence="6">
    <location>
        <begin position="429"/>
        <end position="451"/>
    </location>
</feature>
<comment type="caution">
    <text evidence="9">The sequence shown here is derived from an EMBL/GenBank/DDBJ whole genome shotgun (WGS) entry which is preliminary data.</text>
</comment>
<dbReference type="eggNOG" id="COG4232">
    <property type="taxonomic scope" value="Bacteria"/>
</dbReference>
<dbReference type="Proteomes" id="UP000027997">
    <property type="component" value="Unassembled WGS sequence"/>
</dbReference>
<name>A0A081KDM6_9GAMM</name>
<accession>A0A081KDM6</accession>
<dbReference type="InterPro" id="IPR035671">
    <property type="entry name" value="DsbD_gamma"/>
</dbReference>
<feature type="transmembrane region" description="Helical" evidence="6">
    <location>
        <begin position="500"/>
        <end position="520"/>
    </location>
</feature>
<protein>
    <submittedName>
        <fullName evidence="9">Cytochrome C biogenesis protein</fullName>
    </submittedName>
</protein>
<evidence type="ECO:0000256" key="3">
    <source>
        <dbReference type="ARBA" id="ARBA00022748"/>
    </source>
</evidence>
<dbReference type="PANTHER" id="PTHR32234">
    <property type="entry name" value="THIOL:DISULFIDE INTERCHANGE PROTEIN DSBD"/>
    <property type="match status" value="1"/>
</dbReference>
<dbReference type="GO" id="GO:0045454">
    <property type="term" value="P:cell redox homeostasis"/>
    <property type="evidence" value="ECO:0007669"/>
    <property type="project" value="TreeGrafter"/>
</dbReference>
<evidence type="ECO:0000313" key="10">
    <source>
        <dbReference type="Proteomes" id="UP000027997"/>
    </source>
</evidence>
<feature type="transmembrane region" description="Helical" evidence="6">
    <location>
        <begin position="526"/>
        <end position="545"/>
    </location>
</feature>
<evidence type="ECO:0000256" key="4">
    <source>
        <dbReference type="ARBA" id="ARBA00022989"/>
    </source>
</evidence>
<dbReference type="STRING" id="305900.GV64_17285"/>
<dbReference type="InterPro" id="IPR003834">
    <property type="entry name" value="Cyt_c_assmbl_TM_dom"/>
</dbReference>
<keyword evidence="2 6" id="KW-0812">Transmembrane</keyword>
<dbReference type="AlphaFoldDB" id="A0A081KDM6"/>
<proteinExistence type="predicted"/>
<reference evidence="9 10" key="1">
    <citation type="submission" date="2014-06" db="EMBL/GenBank/DDBJ databases">
        <title>Whole Genome Sequences of Three Symbiotic Endozoicomonas Bacteria.</title>
        <authorList>
            <person name="Neave M.J."/>
            <person name="Apprill A."/>
            <person name="Voolstra C.R."/>
        </authorList>
    </citation>
    <scope>NUCLEOTIDE SEQUENCE [LARGE SCALE GENOMIC DNA]</scope>
    <source>
        <strain evidence="9 10">DSM 22380</strain>
    </source>
</reference>
<dbReference type="SUPFAM" id="SSF52833">
    <property type="entry name" value="Thioredoxin-like"/>
    <property type="match status" value="1"/>
</dbReference>
<dbReference type="InterPro" id="IPR036249">
    <property type="entry name" value="Thioredoxin-like_sf"/>
</dbReference>
<dbReference type="InterPro" id="IPR028250">
    <property type="entry name" value="DsbDN"/>
</dbReference>
<feature type="transmembrane region" description="Helical" evidence="6">
    <location>
        <begin position="463"/>
        <end position="488"/>
    </location>
</feature>
<evidence type="ECO:0000256" key="6">
    <source>
        <dbReference type="SAM" id="Phobius"/>
    </source>
</evidence>
<comment type="subcellular location">
    <subcellularLocation>
        <location evidence="1">Membrane</location>
        <topology evidence="1">Multi-pass membrane protein</topology>
    </subcellularLocation>
</comment>
<dbReference type="Pfam" id="PF11412">
    <property type="entry name" value="DsbD_N"/>
    <property type="match status" value="1"/>
</dbReference>
<sequence length="705" mass="76997">MEYLALKHPAKPLATVLSFLSILLLSFLPFMASASEVSTGWLTDPKHPPLSVRLMLTGETDPQAKTVEGLLEVQLDGDWKTYWRSPGEGGVAPSLDWSKSENLNQVEWHWPIPGRYAFMGVETLGYKDRVVFPLTIHVNNMQEPVWFLGTLTMPSCTNICVLNDYELSLTFQPDQLDLSEQALHLYNQGISQVPRPSNTVEVMGAFWDQAKEIAIFQISRPQGWKNPDVFVDSSSDELKNFIFDTPNIRVNGDTITASFKVTNWLEPIDLHNRALPLVITDQNLATELQATLGNEPLKGLQDKGLLTIMVIALLGGLILNIMPCVLPVLGMKLSSVISTQGLEKQQIRGQFLASAAGILVSFWLLALFLAALKLSGQALGWGIQFQNPYFIGAMVLVTAVFAANMMGLFEIQLSSNTSTWLASKGDNSYAGHFIQGMFATLLATPCSAPFLGTAVAFALGADYIVLFLVFTALAIGMAIPWLLIASFPQLASLLPKPGRWMNTVKTLFGFMMLATSLWLLSLITSFVGAAATLIIGVIFVIGLLWRLGKTKGSRSVVMTLAFLSFVSAAGLLLSFTNGRLSPKPAAEISWQPLKTESIQGAVQQGKTVFVDITAGWCITCKANKVGVLQREPVYSQLHADNLIAMQGDWTQPSEYVTNFLQSYGRYGVPFNVVYGPGAPDGIELPVILTSDAVIKAIEQARGHSQ</sequence>
<keyword evidence="4 6" id="KW-1133">Transmembrane helix</keyword>
<dbReference type="GO" id="GO:0016020">
    <property type="term" value="C:membrane"/>
    <property type="evidence" value="ECO:0007669"/>
    <property type="project" value="UniProtKB-SubCell"/>
</dbReference>